<dbReference type="AlphaFoldDB" id="A0A1H5RGM1"/>
<dbReference type="InterPro" id="IPR037883">
    <property type="entry name" value="Knr4/Smi1-like_sf"/>
</dbReference>
<accession>A0A1H5RGM1</accession>
<name>A0A1H5RGM1_9PSEU</name>
<sequence>MRVQYPATYRELLDVFPSGEFADGIRVISPVQDTGTLELFRTNAENWYSYFTHARDIAPETFPHKFHPEFDGLILWAIDDDHCYFWDPSGGRDPDTWPIVFLENTGPSWGAYDGSAVDFLFDVITGNFQHEALYSDWEDAPKTFYPTRFMGH</sequence>
<keyword evidence="2" id="KW-1185">Reference proteome</keyword>
<evidence type="ECO:0000313" key="1">
    <source>
        <dbReference type="EMBL" id="SEF37513.1"/>
    </source>
</evidence>
<dbReference type="Proteomes" id="UP000198878">
    <property type="component" value="Unassembled WGS sequence"/>
</dbReference>
<dbReference type="SUPFAM" id="SSF160631">
    <property type="entry name" value="SMI1/KNR4-like"/>
    <property type="match status" value="1"/>
</dbReference>
<protein>
    <recommendedName>
        <fullName evidence="3">SMI1-KNR4 cell-wall</fullName>
    </recommendedName>
</protein>
<dbReference type="EMBL" id="FNUJ01000014">
    <property type="protein sequence ID" value="SEF37513.1"/>
    <property type="molecule type" value="Genomic_DNA"/>
</dbReference>
<evidence type="ECO:0000313" key="2">
    <source>
        <dbReference type="Proteomes" id="UP000198878"/>
    </source>
</evidence>
<reference evidence="2" key="1">
    <citation type="submission" date="2016-10" db="EMBL/GenBank/DDBJ databases">
        <authorList>
            <person name="Varghese N."/>
            <person name="Submissions S."/>
        </authorList>
    </citation>
    <scope>NUCLEOTIDE SEQUENCE [LARGE SCALE GENOMIC DNA]</scope>
    <source>
        <strain evidence="2">DSM 44654</strain>
    </source>
</reference>
<evidence type="ECO:0008006" key="3">
    <source>
        <dbReference type="Google" id="ProtNLM"/>
    </source>
</evidence>
<organism evidence="1 2">
    <name type="scientific">Amycolatopsis pretoriensis</name>
    <dbReference type="NCBI Taxonomy" id="218821"/>
    <lineage>
        <taxon>Bacteria</taxon>
        <taxon>Bacillati</taxon>
        <taxon>Actinomycetota</taxon>
        <taxon>Actinomycetes</taxon>
        <taxon>Pseudonocardiales</taxon>
        <taxon>Pseudonocardiaceae</taxon>
        <taxon>Amycolatopsis</taxon>
    </lineage>
</organism>
<proteinExistence type="predicted"/>
<gene>
    <name evidence="1" type="ORF">SAMN05421837_11473</name>
</gene>